<proteinExistence type="predicted"/>
<evidence type="ECO:0000313" key="1">
    <source>
        <dbReference type="EMBL" id="MBX55332.1"/>
    </source>
</evidence>
<accession>A0A2P2PKT9</accession>
<name>A0A2P2PKT9_RHIMU</name>
<dbReference type="AlphaFoldDB" id="A0A2P2PKT9"/>
<sequence>MLSTVIIPLISLPPRGSLPSSPATSPPSSTLPTPILMRCTLRFASFLCQALTLILEKKRAFVKMVMVAITRRNRLLLQRR</sequence>
<dbReference type="EMBL" id="GGEC01074848">
    <property type="protein sequence ID" value="MBX55332.1"/>
    <property type="molecule type" value="Transcribed_RNA"/>
</dbReference>
<reference evidence="1" key="1">
    <citation type="submission" date="2018-02" db="EMBL/GenBank/DDBJ databases">
        <title>Rhizophora mucronata_Transcriptome.</title>
        <authorList>
            <person name="Meera S.P."/>
            <person name="Sreeshan A."/>
            <person name="Augustine A."/>
        </authorList>
    </citation>
    <scope>NUCLEOTIDE SEQUENCE</scope>
    <source>
        <tissue evidence="1">Leaf</tissue>
    </source>
</reference>
<protein>
    <submittedName>
        <fullName evidence="1">Auxin response factor</fullName>
    </submittedName>
</protein>
<organism evidence="1">
    <name type="scientific">Rhizophora mucronata</name>
    <name type="common">Asiatic mangrove</name>
    <dbReference type="NCBI Taxonomy" id="61149"/>
    <lineage>
        <taxon>Eukaryota</taxon>
        <taxon>Viridiplantae</taxon>
        <taxon>Streptophyta</taxon>
        <taxon>Embryophyta</taxon>
        <taxon>Tracheophyta</taxon>
        <taxon>Spermatophyta</taxon>
        <taxon>Magnoliopsida</taxon>
        <taxon>eudicotyledons</taxon>
        <taxon>Gunneridae</taxon>
        <taxon>Pentapetalae</taxon>
        <taxon>rosids</taxon>
        <taxon>fabids</taxon>
        <taxon>Malpighiales</taxon>
        <taxon>Rhizophoraceae</taxon>
        <taxon>Rhizophora</taxon>
    </lineage>
</organism>